<protein>
    <submittedName>
        <fullName evidence="1">Uncharacterized protein</fullName>
    </submittedName>
</protein>
<dbReference type="EMBL" id="LDAU01000154">
    <property type="protein sequence ID" value="KRX02500.1"/>
    <property type="molecule type" value="Genomic_DNA"/>
</dbReference>
<dbReference type="AlphaFoldDB" id="A0A0V0QJW3"/>
<accession>A0A0V0QJW3</accession>
<reference evidence="1 2" key="1">
    <citation type="journal article" date="2015" name="Sci. Rep.">
        <title>Genome of the facultative scuticociliatosis pathogen Pseudocohnilembus persalinus provides insight into its virulence through horizontal gene transfer.</title>
        <authorList>
            <person name="Xiong J."/>
            <person name="Wang G."/>
            <person name="Cheng J."/>
            <person name="Tian M."/>
            <person name="Pan X."/>
            <person name="Warren A."/>
            <person name="Jiang C."/>
            <person name="Yuan D."/>
            <person name="Miao W."/>
        </authorList>
    </citation>
    <scope>NUCLEOTIDE SEQUENCE [LARGE SCALE GENOMIC DNA]</scope>
    <source>
        <strain evidence="1">36N120E</strain>
    </source>
</reference>
<sequence length="187" mass="22379">MQGKRIVEKNIYESIRKCFKQLPYISKDFPHEAERSAMALIHLTKQLFIFYTSTDMEAIRGLLNQVQIFRRWSYPVGPMAADLTQFLHQECKNIGNGFRQKVREEIPQVDFLEKEKLDSENNESYFKPEFNENKQNFNNQSLNQGNQNQMFFFKNKIFKKHQLQKQTRAVPPPQNSARKKLKYYIKF</sequence>
<name>A0A0V0QJW3_PSEPJ</name>
<dbReference type="Proteomes" id="UP000054937">
    <property type="component" value="Unassembled WGS sequence"/>
</dbReference>
<comment type="caution">
    <text evidence="1">The sequence shown here is derived from an EMBL/GenBank/DDBJ whole genome shotgun (WGS) entry which is preliminary data.</text>
</comment>
<keyword evidence="2" id="KW-1185">Reference proteome</keyword>
<evidence type="ECO:0000313" key="1">
    <source>
        <dbReference type="EMBL" id="KRX02500.1"/>
    </source>
</evidence>
<gene>
    <name evidence="1" type="ORF">PPERSA_11840</name>
</gene>
<evidence type="ECO:0000313" key="2">
    <source>
        <dbReference type="Proteomes" id="UP000054937"/>
    </source>
</evidence>
<proteinExistence type="predicted"/>
<dbReference type="InParanoid" id="A0A0V0QJW3"/>
<organism evidence="1 2">
    <name type="scientific">Pseudocohnilembus persalinus</name>
    <name type="common">Ciliate</name>
    <dbReference type="NCBI Taxonomy" id="266149"/>
    <lineage>
        <taxon>Eukaryota</taxon>
        <taxon>Sar</taxon>
        <taxon>Alveolata</taxon>
        <taxon>Ciliophora</taxon>
        <taxon>Intramacronucleata</taxon>
        <taxon>Oligohymenophorea</taxon>
        <taxon>Scuticociliatia</taxon>
        <taxon>Philasterida</taxon>
        <taxon>Pseudocohnilembidae</taxon>
        <taxon>Pseudocohnilembus</taxon>
    </lineage>
</organism>